<reference evidence="1 2" key="1">
    <citation type="submission" date="2020-10" db="EMBL/GenBank/DDBJ databases">
        <title>Sequencing the genomes of 1000 actinobacteria strains.</title>
        <authorList>
            <person name="Klenk H.-P."/>
        </authorList>
    </citation>
    <scope>NUCLEOTIDE SEQUENCE [LARGE SCALE GENOMIC DNA]</scope>
    <source>
        <strain evidence="1 2">DSM 43173</strain>
    </source>
</reference>
<protein>
    <submittedName>
        <fullName evidence="1">Uncharacterized protein</fullName>
    </submittedName>
</protein>
<proteinExistence type="predicted"/>
<evidence type="ECO:0000313" key="1">
    <source>
        <dbReference type="EMBL" id="MBE1587480.1"/>
    </source>
</evidence>
<evidence type="ECO:0000313" key="2">
    <source>
        <dbReference type="Proteomes" id="UP000633509"/>
    </source>
</evidence>
<dbReference type="EMBL" id="JADBEK010000001">
    <property type="protein sequence ID" value="MBE1587480.1"/>
    <property type="molecule type" value="Genomic_DNA"/>
</dbReference>
<sequence length="47" mass="4609">MGGHIRLMAGEAVQGGLDLGLALAVAGELCGEGRNAASDSGCRMVPP</sequence>
<dbReference type="Proteomes" id="UP000633509">
    <property type="component" value="Unassembled WGS sequence"/>
</dbReference>
<comment type="caution">
    <text evidence="1">The sequence shown here is derived from an EMBL/GenBank/DDBJ whole genome shotgun (WGS) entry which is preliminary data.</text>
</comment>
<name>A0ABR9M3K6_9ACTN</name>
<accession>A0ABR9M3K6</accession>
<dbReference type="RefSeq" id="WP_192787861.1">
    <property type="nucleotide sequence ID" value="NZ_JADBEK010000001.1"/>
</dbReference>
<keyword evidence="2" id="KW-1185">Reference proteome</keyword>
<gene>
    <name evidence="1" type="ORF">H4W80_005738</name>
</gene>
<organism evidence="1 2">
    <name type="scientific">Nonomuraea angiospora</name>
    <dbReference type="NCBI Taxonomy" id="46172"/>
    <lineage>
        <taxon>Bacteria</taxon>
        <taxon>Bacillati</taxon>
        <taxon>Actinomycetota</taxon>
        <taxon>Actinomycetes</taxon>
        <taxon>Streptosporangiales</taxon>
        <taxon>Streptosporangiaceae</taxon>
        <taxon>Nonomuraea</taxon>
    </lineage>
</organism>